<dbReference type="InterPro" id="IPR025669">
    <property type="entry name" value="AAA_dom"/>
</dbReference>
<dbReference type="PANTHER" id="PTHR13696:SF52">
    <property type="entry name" value="PARA FAMILY PROTEIN CT_582"/>
    <property type="match status" value="1"/>
</dbReference>
<sequence>MVSAVENIIERQYEIANGHPEPLELPSFSIYSVCNLRGGIGKTSLTFNLSYEAGNCLAVDTCPQGNLSYFYDPNYFQDNTTSVKDMILPYLLPGLGKASRVARRISATNVLFSNRNAFYISSSNDLYTLPSQMATALTQAKSISGASQVTAIDSMLYSLRNEINREISETGTERCLIDTSPFFSGATHLSWHAVDAMIVPVRTDQQSINSLTLLLDTLSSPASEFRRNMPSDGHTPKIQLVVLTHCTWSTAEGARNKPNQQTKVYVEKVRDIVNRNINHFTTDDPDNHILLLDDFLGTGRISTALSKPISILEPGDSMRINRVKTTVNESVQKVKYQLAYINNSIWPRKPDASS</sequence>
<dbReference type="PANTHER" id="PTHR13696">
    <property type="entry name" value="P-LOOP CONTAINING NUCLEOSIDE TRIPHOSPHATE HYDROLASE"/>
    <property type="match status" value="1"/>
</dbReference>
<protein>
    <submittedName>
        <fullName evidence="4">AAA domain-containing protein</fullName>
    </submittedName>
</protein>
<evidence type="ECO:0000313" key="3">
    <source>
        <dbReference type="EMBL" id="VFK31502.1"/>
    </source>
</evidence>
<dbReference type="Pfam" id="PF13614">
    <property type="entry name" value="AAA_31"/>
    <property type="match status" value="1"/>
</dbReference>
<dbReference type="EMBL" id="CAADFO010000012">
    <property type="protein sequence ID" value="VFK25268.1"/>
    <property type="molecule type" value="Genomic_DNA"/>
</dbReference>
<name>A0A451BB83_9GAMM</name>
<dbReference type="EMBL" id="CAADFQ010000024">
    <property type="protein sequence ID" value="VFK31502.1"/>
    <property type="molecule type" value="Genomic_DNA"/>
</dbReference>
<reference evidence="4" key="1">
    <citation type="submission" date="2019-02" db="EMBL/GenBank/DDBJ databases">
        <authorList>
            <person name="Gruber-Vodicka R. H."/>
            <person name="Seah K. B. B."/>
        </authorList>
    </citation>
    <scope>NUCLEOTIDE SEQUENCE</scope>
    <source>
        <strain evidence="2">BECK_BZ197</strain>
        <strain evidence="4">BECK_BZ198</strain>
        <strain evidence="3">BECK_BZ199</strain>
    </source>
</reference>
<organism evidence="4">
    <name type="scientific">Candidatus Kentrum sp. MB</name>
    <dbReference type="NCBI Taxonomy" id="2138164"/>
    <lineage>
        <taxon>Bacteria</taxon>
        <taxon>Pseudomonadati</taxon>
        <taxon>Pseudomonadota</taxon>
        <taxon>Gammaproteobacteria</taxon>
        <taxon>Candidatus Kentrum</taxon>
    </lineage>
</organism>
<dbReference type="EMBL" id="CAADGH010000025">
    <property type="protein sequence ID" value="VFK75540.1"/>
    <property type="molecule type" value="Genomic_DNA"/>
</dbReference>
<dbReference type="Gene3D" id="3.40.50.300">
    <property type="entry name" value="P-loop containing nucleotide triphosphate hydrolases"/>
    <property type="match status" value="1"/>
</dbReference>
<dbReference type="SUPFAM" id="SSF52540">
    <property type="entry name" value="P-loop containing nucleoside triphosphate hydrolases"/>
    <property type="match status" value="1"/>
</dbReference>
<proteinExistence type="predicted"/>
<dbReference type="InterPro" id="IPR050678">
    <property type="entry name" value="DNA_Partitioning_ATPase"/>
</dbReference>
<evidence type="ECO:0000313" key="2">
    <source>
        <dbReference type="EMBL" id="VFK25268.1"/>
    </source>
</evidence>
<dbReference type="InterPro" id="IPR027417">
    <property type="entry name" value="P-loop_NTPase"/>
</dbReference>
<gene>
    <name evidence="2" type="ORF">BECKMB1821G_GA0114241_101218</name>
    <name evidence="4" type="ORF">BECKMB1821H_GA0114242_102515</name>
    <name evidence="3" type="ORF">BECKMB1821I_GA0114274_102416</name>
</gene>
<accession>A0A451BB83</accession>
<feature type="domain" description="AAA" evidence="1">
    <location>
        <begin position="30"/>
        <end position="222"/>
    </location>
</feature>
<evidence type="ECO:0000313" key="4">
    <source>
        <dbReference type="EMBL" id="VFK75540.1"/>
    </source>
</evidence>
<evidence type="ECO:0000259" key="1">
    <source>
        <dbReference type="Pfam" id="PF13614"/>
    </source>
</evidence>
<dbReference type="AlphaFoldDB" id="A0A451BB83"/>